<gene>
    <name evidence="4" type="primary">LOC111122378</name>
</gene>
<protein>
    <submittedName>
        <fullName evidence="4">Uncharacterized protein LOC111122378</fullName>
    </submittedName>
</protein>
<dbReference type="KEGG" id="cvn:111122378"/>
<proteinExistence type="predicted"/>
<evidence type="ECO:0000256" key="1">
    <source>
        <dbReference type="SAM" id="MobiDB-lite"/>
    </source>
</evidence>
<keyword evidence="3" id="KW-1185">Reference proteome</keyword>
<evidence type="ECO:0000313" key="3">
    <source>
        <dbReference type="Proteomes" id="UP000694844"/>
    </source>
</evidence>
<feature type="region of interest" description="Disordered" evidence="1">
    <location>
        <begin position="56"/>
        <end position="79"/>
    </location>
</feature>
<feature type="chain" id="PRO_5034771352" evidence="2">
    <location>
        <begin position="20"/>
        <end position="185"/>
    </location>
</feature>
<feature type="signal peptide" evidence="2">
    <location>
        <begin position="1"/>
        <end position="19"/>
    </location>
</feature>
<reference evidence="4" key="1">
    <citation type="submission" date="2025-08" db="UniProtKB">
        <authorList>
            <consortium name="RefSeq"/>
        </authorList>
    </citation>
    <scope>IDENTIFICATION</scope>
    <source>
        <tissue evidence="4">Whole sample</tissue>
    </source>
</reference>
<dbReference type="AlphaFoldDB" id="A0A8B8CVM7"/>
<dbReference type="OrthoDB" id="6122844at2759"/>
<sequence>MARLLLLLCCCCCCCCVVSVTPLLPGPWTVIVFDDVGRDAPTNYYTPFMDTRSRGLVDNGRRGFPSPGKNREPSQGRIPPNNLYPARRDFVASPNTVKYISPYVSSPYCPVGQQYVYQPPGRMRDSVASVCPLNNPIHRFCRCLTGCRHKNFFIPYGTSITVDKCGNKCYCNNQNGEVECQFDSC</sequence>
<dbReference type="RefSeq" id="XP_022319848.1">
    <property type="nucleotide sequence ID" value="XM_022464140.1"/>
</dbReference>
<evidence type="ECO:0000313" key="4">
    <source>
        <dbReference type="RefSeq" id="XP_022319848.1"/>
    </source>
</evidence>
<evidence type="ECO:0000256" key="2">
    <source>
        <dbReference type="SAM" id="SignalP"/>
    </source>
</evidence>
<dbReference type="GeneID" id="111122378"/>
<dbReference type="Proteomes" id="UP000694844">
    <property type="component" value="Chromosome 2"/>
</dbReference>
<accession>A0A8B8CVM7</accession>
<keyword evidence="2" id="KW-0732">Signal</keyword>
<name>A0A8B8CVM7_CRAVI</name>
<organism evidence="3 4">
    <name type="scientific">Crassostrea virginica</name>
    <name type="common">Eastern oyster</name>
    <dbReference type="NCBI Taxonomy" id="6565"/>
    <lineage>
        <taxon>Eukaryota</taxon>
        <taxon>Metazoa</taxon>
        <taxon>Spiralia</taxon>
        <taxon>Lophotrochozoa</taxon>
        <taxon>Mollusca</taxon>
        <taxon>Bivalvia</taxon>
        <taxon>Autobranchia</taxon>
        <taxon>Pteriomorphia</taxon>
        <taxon>Ostreida</taxon>
        <taxon>Ostreoidea</taxon>
        <taxon>Ostreidae</taxon>
        <taxon>Crassostrea</taxon>
    </lineage>
</organism>